<keyword evidence="9" id="KW-1015">Disulfide bond</keyword>
<evidence type="ECO:0008006" key="15">
    <source>
        <dbReference type="Google" id="ProtNLM"/>
    </source>
</evidence>
<evidence type="ECO:0000256" key="2">
    <source>
        <dbReference type="ARBA" id="ARBA00022527"/>
    </source>
</evidence>
<evidence type="ECO:0000256" key="10">
    <source>
        <dbReference type="ARBA" id="ARBA00023180"/>
    </source>
</evidence>
<evidence type="ECO:0000256" key="8">
    <source>
        <dbReference type="ARBA" id="ARBA00023136"/>
    </source>
</evidence>
<evidence type="ECO:0000256" key="3">
    <source>
        <dbReference type="ARBA" id="ARBA00022679"/>
    </source>
</evidence>
<dbReference type="Pfam" id="PF08488">
    <property type="entry name" value="WAK"/>
    <property type="match status" value="1"/>
</dbReference>
<keyword evidence="3" id="KW-0808">Transferase</keyword>
<protein>
    <recommendedName>
        <fullName evidence="15">Wall-associated receptor kinase galacturonan-binding domain-containing protein</fullName>
    </recommendedName>
</protein>
<feature type="domain" description="Wall-associated receptor kinase" evidence="11">
    <location>
        <begin position="289"/>
        <end position="335"/>
    </location>
</feature>
<evidence type="ECO:0000256" key="6">
    <source>
        <dbReference type="ARBA" id="ARBA00022777"/>
    </source>
</evidence>
<dbReference type="Pfam" id="PF13947">
    <property type="entry name" value="GUB_WAK_bind"/>
    <property type="match status" value="1"/>
</dbReference>
<keyword evidence="5" id="KW-0732">Signal</keyword>
<evidence type="ECO:0000256" key="1">
    <source>
        <dbReference type="ARBA" id="ARBA00004479"/>
    </source>
</evidence>
<reference evidence="13 14" key="1">
    <citation type="journal article" date="2024" name="G3 (Bethesda)">
        <title>Genome assembly of Hibiscus sabdariffa L. provides insights into metabolisms of medicinal natural products.</title>
        <authorList>
            <person name="Kim T."/>
        </authorList>
    </citation>
    <scope>NUCLEOTIDE SEQUENCE [LARGE SCALE GENOMIC DNA]</scope>
    <source>
        <strain evidence="13">TK-2024</strain>
        <tissue evidence="13">Old leaves</tissue>
    </source>
</reference>
<keyword evidence="6" id="KW-0418">Kinase</keyword>
<gene>
    <name evidence="13" type="ORF">V6N12_058742</name>
</gene>
<dbReference type="InterPro" id="IPR013695">
    <property type="entry name" value="WAK"/>
</dbReference>
<feature type="domain" description="Wall-associated receptor kinase galacturonan-binding" evidence="12">
    <location>
        <begin position="151"/>
        <end position="204"/>
    </location>
</feature>
<dbReference type="Gene3D" id="3.30.200.20">
    <property type="entry name" value="Phosphorylase Kinase, domain 1"/>
    <property type="match status" value="1"/>
</dbReference>
<dbReference type="InterPro" id="IPR025287">
    <property type="entry name" value="WAK_GUB"/>
</dbReference>
<sequence length="461" mass="50031">MYYKVRSIIAAIVESDDIPVLESRGRTNAGCQPGDRIGRIVDSVAVNNESSVGQGVSDPEHGLLHEVHSCSPGVHGDVQIRREGCASQLELQSPRLVEVSVVQQPSPVVKNSGDPEGQGVPIVSETEACVDRQTIRISISSYFTAKPGAGCKGSCGNVSVPYPFGIGPNCSFDSWFEVSCNETSTPPTVLLKRIKMEVLNFSYGGDPSDPMDYLRVKSPVISKNCGGRETNNQGVDLRGSPFFYPQEGNIFIAAGCNNRALLAGIDPKIIGCVSACIGDKLFGTSDRTKACNGRTCCQTEVPSSLKTFNATIDGGSHSQGCKLAFLAHERWLNFNLPHLSSSMDSVQALLDWVIPLRLDHGYPREYGCLSRDSHSSGPYHHNMSGSYHTICGDGTCVNTPGYFTCDNQRSKTWIIALEKTKIFTSKELDKATDHFNKNRVLRQGTVYKGMLVDGRIVAVKK</sequence>
<evidence type="ECO:0000256" key="9">
    <source>
        <dbReference type="ARBA" id="ARBA00023157"/>
    </source>
</evidence>
<evidence type="ECO:0000259" key="11">
    <source>
        <dbReference type="Pfam" id="PF08488"/>
    </source>
</evidence>
<accession>A0ABR2ET22</accession>
<keyword evidence="10" id="KW-0325">Glycoprotein</keyword>
<dbReference type="EMBL" id="JBBPBM010000010">
    <property type="protein sequence ID" value="KAK8565168.1"/>
    <property type="molecule type" value="Genomic_DNA"/>
</dbReference>
<comment type="caution">
    <text evidence="13">The sequence shown here is derived from an EMBL/GenBank/DDBJ whole genome shotgun (WGS) entry which is preliminary data.</text>
</comment>
<keyword evidence="4" id="KW-0812">Transmembrane</keyword>
<keyword evidence="14" id="KW-1185">Reference proteome</keyword>
<evidence type="ECO:0000259" key="12">
    <source>
        <dbReference type="Pfam" id="PF13947"/>
    </source>
</evidence>
<organism evidence="13 14">
    <name type="scientific">Hibiscus sabdariffa</name>
    <name type="common">roselle</name>
    <dbReference type="NCBI Taxonomy" id="183260"/>
    <lineage>
        <taxon>Eukaryota</taxon>
        <taxon>Viridiplantae</taxon>
        <taxon>Streptophyta</taxon>
        <taxon>Embryophyta</taxon>
        <taxon>Tracheophyta</taxon>
        <taxon>Spermatophyta</taxon>
        <taxon>Magnoliopsida</taxon>
        <taxon>eudicotyledons</taxon>
        <taxon>Gunneridae</taxon>
        <taxon>Pentapetalae</taxon>
        <taxon>rosids</taxon>
        <taxon>malvids</taxon>
        <taxon>Malvales</taxon>
        <taxon>Malvaceae</taxon>
        <taxon>Malvoideae</taxon>
        <taxon>Hibiscus</taxon>
    </lineage>
</organism>
<evidence type="ECO:0000256" key="4">
    <source>
        <dbReference type="ARBA" id="ARBA00022692"/>
    </source>
</evidence>
<comment type="subcellular location">
    <subcellularLocation>
        <location evidence="1">Membrane</location>
        <topology evidence="1">Single-pass type I membrane protein</topology>
    </subcellularLocation>
</comment>
<evidence type="ECO:0000256" key="7">
    <source>
        <dbReference type="ARBA" id="ARBA00022989"/>
    </source>
</evidence>
<name>A0ABR2ET22_9ROSI</name>
<evidence type="ECO:0000313" key="13">
    <source>
        <dbReference type="EMBL" id="KAK8565168.1"/>
    </source>
</evidence>
<keyword evidence="8" id="KW-0472">Membrane</keyword>
<keyword evidence="2" id="KW-0723">Serine/threonine-protein kinase</keyword>
<evidence type="ECO:0000313" key="14">
    <source>
        <dbReference type="Proteomes" id="UP001472677"/>
    </source>
</evidence>
<dbReference type="Proteomes" id="UP001472677">
    <property type="component" value="Unassembled WGS sequence"/>
</dbReference>
<dbReference type="PANTHER" id="PTHR33491">
    <property type="entry name" value="OSJNBA0016N04.9 PROTEIN"/>
    <property type="match status" value="1"/>
</dbReference>
<proteinExistence type="predicted"/>
<keyword evidence="7" id="KW-1133">Transmembrane helix</keyword>
<evidence type="ECO:0000256" key="5">
    <source>
        <dbReference type="ARBA" id="ARBA00022729"/>
    </source>
</evidence>